<dbReference type="InterPro" id="IPR002933">
    <property type="entry name" value="Peptidase_M20"/>
</dbReference>
<protein>
    <submittedName>
        <fullName evidence="4">N-acyl-L-amino acid amidohydrolase</fullName>
    </submittedName>
</protein>
<dbReference type="SUPFAM" id="SSF55031">
    <property type="entry name" value="Bacterial exopeptidase dimerisation domain"/>
    <property type="match status" value="1"/>
</dbReference>
<dbReference type="OrthoDB" id="9776731at2"/>
<dbReference type="InterPro" id="IPR036264">
    <property type="entry name" value="Bact_exopeptidase_dim_dom"/>
</dbReference>
<gene>
    <name evidence="4" type="ORF">BAMA_13365</name>
</gene>
<dbReference type="PIRSF" id="PIRSF005962">
    <property type="entry name" value="Pept_M20D_amidohydro"/>
    <property type="match status" value="1"/>
</dbReference>
<evidence type="ECO:0000259" key="3">
    <source>
        <dbReference type="Pfam" id="PF07687"/>
    </source>
</evidence>
<dbReference type="PANTHER" id="PTHR11014">
    <property type="entry name" value="PEPTIDASE M20 FAMILY MEMBER"/>
    <property type="match status" value="1"/>
</dbReference>
<feature type="domain" description="Peptidase M20 dimerisation" evidence="3">
    <location>
        <begin position="189"/>
        <end position="280"/>
    </location>
</feature>
<dbReference type="GO" id="GO:0050118">
    <property type="term" value="F:N-acetyldiaminopimelate deacetylase activity"/>
    <property type="evidence" value="ECO:0007669"/>
    <property type="project" value="UniProtKB-ARBA"/>
</dbReference>
<dbReference type="FunFam" id="3.30.70.360:FF:000001">
    <property type="entry name" value="N-acetyldiaminopimelate deacetylase"/>
    <property type="match status" value="1"/>
</dbReference>
<dbReference type="eggNOG" id="COG1473">
    <property type="taxonomic scope" value="Bacteria"/>
</dbReference>
<reference evidence="4 5" key="1">
    <citation type="submission" date="2014-06" db="EMBL/GenBank/DDBJ databases">
        <title>Draft genome sequence of Bacillus manliponensis JCM 15802 (MCCC 1A00708).</title>
        <authorList>
            <person name="Lai Q."/>
            <person name="Liu Y."/>
            <person name="Shao Z."/>
        </authorList>
    </citation>
    <scope>NUCLEOTIDE SEQUENCE [LARGE SCALE GENOMIC DNA]</scope>
    <source>
        <strain evidence="4 5">JCM 15802</strain>
    </source>
</reference>
<evidence type="ECO:0000313" key="4">
    <source>
        <dbReference type="EMBL" id="KEK20407.1"/>
    </source>
</evidence>
<dbReference type="STRING" id="574376.BAMA_13365"/>
<dbReference type="SUPFAM" id="SSF53187">
    <property type="entry name" value="Zn-dependent exopeptidases"/>
    <property type="match status" value="1"/>
</dbReference>
<feature type="binding site" evidence="2">
    <location>
        <position position="104"/>
    </location>
    <ligand>
        <name>Mn(2+)</name>
        <dbReference type="ChEBI" id="CHEBI:29035"/>
        <label>2</label>
    </ligand>
</feature>
<dbReference type="Pfam" id="PF07687">
    <property type="entry name" value="M20_dimer"/>
    <property type="match status" value="1"/>
</dbReference>
<dbReference type="Gene3D" id="3.40.630.10">
    <property type="entry name" value="Zn peptidases"/>
    <property type="match status" value="1"/>
</dbReference>
<feature type="binding site" evidence="2">
    <location>
        <position position="165"/>
    </location>
    <ligand>
        <name>Mn(2+)</name>
        <dbReference type="ChEBI" id="CHEBI:29035"/>
        <label>2</label>
    </ligand>
</feature>
<comment type="caution">
    <text evidence="4">The sequence shown here is derived from an EMBL/GenBank/DDBJ whole genome shotgun (WGS) entry which is preliminary data.</text>
</comment>
<keyword evidence="1 4" id="KW-0378">Hydrolase</keyword>
<keyword evidence="5" id="KW-1185">Reference proteome</keyword>
<keyword evidence="2" id="KW-0464">Manganese</keyword>
<feature type="binding site" evidence="2">
    <location>
        <position position="364"/>
    </location>
    <ligand>
        <name>Mn(2+)</name>
        <dbReference type="ChEBI" id="CHEBI:29035"/>
        <label>2</label>
    </ligand>
</feature>
<dbReference type="Proteomes" id="UP000027822">
    <property type="component" value="Unassembled WGS sequence"/>
</dbReference>
<accession>A0A073K1U4</accession>
<dbReference type="EMBL" id="JOTN01000003">
    <property type="protein sequence ID" value="KEK20407.1"/>
    <property type="molecule type" value="Genomic_DNA"/>
</dbReference>
<sequence length="392" mass="43738">MDRSQFEWKSYISEENIQQWRRYLHQHPELSFQEEHTSKFVYETLCSFSYFHVVKPTKYSVMAVRKGNRAGKTIAIRADMDALPIQEETGQSYSSVVPGVMHACGHDAHTAILLGVAEALAKYDDDFPGEIRLFFQHAEEQYPGGGQEMVAAGVMDGVDYVIGLHVMSGLESGKVGITYGPMMASPDVFTIEVKGKGGHAAHPKSAVDPVLIGAQVVTNLQHLVSRRTDAFEQRVVSVTQFHSGTADNIIPETAHIMGTVRCFDHSLRQESEKMIEQIVKGITTAHDATYSYTYRYGYNPVINDTYVTRVVEESARELFGDAEIVFLSPSMGGEDFSAYLQKAPGCFWKLGTKNEETRTGYPHHHPKFDVDETALVRGAQLFLQATMKLLKA</sequence>
<feature type="binding site" evidence="2">
    <location>
        <position position="140"/>
    </location>
    <ligand>
        <name>Mn(2+)</name>
        <dbReference type="ChEBI" id="CHEBI:29035"/>
        <label>2</label>
    </ligand>
</feature>
<dbReference type="PANTHER" id="PTHR11014:SF63">
    <property type="entry name" value="METALLOPEPTIDASE, PUTATIVE (AFU_ORTHOLOGUE AFUA_6G09600)-RELATED"/>
    <property type="match status" value="1"/>
</dbReference>
<proteinExistence type="predicted"/>
<dbReference type="InterPro" id="IPR017439">
    <property type="entry name" value="Amidohydrolase"/>
</dbReference>
<evidence type="ECO:0000313" key="5">
    <source>
        <dbReference type="Proteomes" id="UP000027822"/>
    </source>
</evidence>
<dbReference type="RefSeq" id="WP_034636408.1">
    <property type="nucleotide sequence ID" value="NZ_CBCSJC010000004.1"/>
</dbReference>
<feature type="binding site" evidence="2">
    <location>
        <position position="106"/>
    </location>
    <ligand>
        <name>Mn(2+)</name>
        <dbReference type="ChEBI" id="CHEBI:29035"/>
        <label>2</label>
    </ligand>
</feature>
<dbReference type="GO" id="GO:0019877">
    <property type="term" value="P:diaminopimelate biosynthetic process"/>
    <property type="evidence" value="ECO:0007669"/>
    <property type="project" value="UniProtKB-ARBA"/>
</dbReference>
<keyword evidence="2" id="KW-0479">Metal-binding</keyword>
<dbReference type="Pfam" id="PF01546">
    <property type="entry name" value="Peptidase_M20"/>
    <property type="match status" value="1"/>
</dbReference>
<comment type="cofactor">
    <cofactor evidence="2">
        <name>Mn(2+)</name>
        <dbReference type="ChEBI" id="CHEBI:29035"/>
    </cofactor>
    <text evidence="2">The Mn(2+) ion enhances activity.</text>
</comment>
<dbReference type="AlphaFoldDB" id="A0A073K1U4"/>
<dbReference type="GO" id="GO:0046872">
    <property type="term" value="F:metal ion binding"/>
    <property type="evidence" value="ECO:0007669"/>
    <property type="project" value="UniProtKB-KW"/>
</dbReference>
<evidence type="ECO:0000256" key="2">
    <source>
        <dbReference type="PIRSR" id="PIRSR005962-1"/>
    </source>
</evidence>
<evidence type="ECO:0000256" key="1">
    <source>
        <dbReference type="ARBA" id="ARBA00022801"/>
    </source>
</evidence>
<name>A0A073K1U4_9BACI</name>
<dbReference type="Gene3D" id="3.30.70.360">
    <property type="match status" value="1"/>
</dbReference>
<dbReference type="NCBIfam" id="TIGR01891">
    <property type="entry name" value="amidohydrolases"/>
    <property type="match status" value="1"/>
</dbReference>
<dbReference type="InterPro" id="IPR011650">
    <property type="entry name" value="Peptidase_M20_dimer"/>
</dbReference>
<organism evidence="4 5">
    <name type="scientific">Bacillus manliponensis</name>
    <dbReference type="NCBI Taxonomy" id="574376"/>
    <lineage>
        <taxon>Bacteria</taxon>
        <taxon>Bacillati</taxon>
        <taxon>Bacillota</taxon>
        <taxon>Bacilli</taxon>
        <taxon>Bacillales</taxon>
        <taxon>Bacillaceae</taxon>
        <taxon>Bacillus</taxon>
        <taxon>Bacillus cereus group</taxon>
    </lineage>
</organism>